<organism evidence="1 2">
    <name type="scientific">Liparis tanakae</name>
    <name type="common">Tanaka's snailfish</name>
    <dbReference type="NCBI Taxonomy" id="230148"/>
    <lineage>
        <taxon>Eukaryota</taxon>
        <taxon>Metazoa</taxon>
        <taxon>Chordata</taxon>
        <taxon>Craniata</taxon>
        <taxon>Vertebrata</taxon>
        <taxon>Euteleostomi</taxon>
        <taxon>Actinopterygii</taxon>
        <taxon>Neopterygii</taxon>
        <taxon>Teleostei</taxon>
        <taxon>Neoteleostei</taxon>
        <taxon>Acanthomorphata</taxon>
        <taxon>Eupercaria</taxon>
        <taxon>Perciformes</taxon>
        <taxon>Cottioidei</taxon>
        <taxon>Cottales</taxon>
        <taxon>Liparidae</taxon>
        <taxon>Liparis</taxon>
    </lineage>
</organism>
<proteinExistence type="predicted"/>
<keyword evidence="2" id="KW-1185">Reference proteome</keyword>
<sequence>MAENLQRKPAVAFNSAWKPALTPWGSGELHLHRYSEASLSPPNTRNFTSSFSGEPQTLQLKLSLTVADSVAPVPVEQEHSSLMQRNRAPWVYLVTLVMAMTRPSMETGLMGPWLRGKLHRSNVYSGNGATVVTVFVHNAPESTSSSCILILNTS</sequence>
<dbReference type="EMBL" id="SRLO01000003">
    <property type="protein sequence ID" value="TNN88911.1"/>
    <property type="molecule type" value="Genomic_DNA"/>
</dbReference>
<dbReference type="Proteomes" id="UP000314294">
    <property type="component" value="Unassembled WGS sequence"/>
</dbReference>
<comment type="caution">
    <text evidence="1">The sequence shown here is derived from an EMBL/GenBank/DDBJ whole genome shotgun (WGS) entry which is preliminary data.</text>
</comment>
<evidence type="ECO:0000313" key="1">
    <source>
        <dbReference type="EMBL" id="TNN88911.1"/>
    </source>
</evidence>
<accession>A0A4Z2JG13</accession>
<dbReference type="AlphaFoldDB" id="A0A4Z2JG13"/>
<reference evidence="1 2" key="1">
    <citation type="submission" date="2019-03" db="EMBL/GenBank/DDBJ databases">
        <title>First draft genome of Liparis tanakae, snailfish: a comprehensive survey of snailfish specific genes.</title>
        <authorList>
            <person name="Kim W."/>
            <person name="Song I."/>
            <person name="Jeong J.-H."/>
            <person name="Kim D."/>
            <person name="Kim S."/>
            <person name="Ryu S."/>
            <person name="Song J.Y."/>
            <person name="Lee S.K."/>
        </authorList>
    </citation>
    <scope>NUCLEOTIDE SEQUENCE [LARGE SCALE GENOMIC DNA]</scope>
    <source>
        <tissue evidence="1">Muscle</tissue>
    </source>
</reference>
<protein>
    <submittedName>
        <fullName evidence="1">Uncharacterized protein</fullName>
    </submittedName>
</protein>
<dbReference type="OrthoDB" id="10551571at2759"/>
<evidence type="ECO:0000313" key="2">
    <source>
        <dbReference type="Proteomes" id="UP000314294"/>
    </source>
</evidence>
<name>A0A4Z2JG13_9TELE</name>
<gene>
    <name evidence="1" type="ORF">EYF80_000789</name>
</gene>